<keyword evidence="2" id="KW-1185">Reference proteome</keyword>
<evidence type="ECO:0000313" key="1">
    <source>
        <dbReference type="EMBL" id="GBP82851.1"/>
    </source>
</evidence>
<gene>
    <name evidence="1" type="ORF">EVAR_34515_1</name>
</gene>
<name>A0A4C1Z284_EUMVA</name>
<evidence type="ECO:0000313" key="2">
    <source>
        <dbReference type="Proteomes" id="UP000299102"/>
    </source>
</evidence>
<sequence>MDTLVHGPNKSISNITALVVDCTHPVRYNLINALTSLLAILWIFEGGKCEKSNGYVCVKAGLFACACADTLVRLPRSSSAARGGYATGGVGALSASAHGRRRAESWPRLVHPEIQTGRPVSELGPRIAEAKKWERNRMVLASSTNI</sequence>
<dbReference type="Proteomes" id="UP000299102">
    <property type="component" value="Unassembled WGS sequence"/>
</dbReference>
<protein>
    <submittedName>
        <fullName evidence="1">Uncharacterized protein</fullName>
    </submittedName>
</protein>
<dbReference type="AlphaFoldDB" id="A0A4C1Z284"/>
<accession>A0A4C1Z284</accession>
<reference evidence="1 2" key="1">
    <citation type="journal article" date="2019" name="Commun. Biol.">
        <title>The bagworm genome reveals a unique fibroin gene that provides high tensile strength.</title>
        <authorList>
            <person name="Kono N."/>
            <person name="Nakamura H."/>
            <person name="Ohtoshi R."/>
            <person name="Tomita M."/>
            <person name="Numata K."/>
            <person name="Arakawa K."/>
        </authorList>
    </citation>
    <scope>NUCLEOTIDE SEQUENCE [LARGE SCALE GENOMIC DNA]</scope>
</reference>
<organism evidence="1 2">
    <name type="scientific">Eumeta variegata</name>
    <name type="common">Bagworm moth</name>
    <name type="synonym">Eumeta japonica</name>
    <dbReference type="NCBI Taxonomy" id="151549"/>
    <lineage>
        <taxon>Eukaryota</taxon>
        <taxon>Metazoa</taxon>
        <taxon>Ecdysozoa</taxon>
        <taxon>Arthropoda</taxon>
        <taxon>Hexapoda</taxon>
        <taxon>Insecta</taxon>
        <taxon>Pterygota</taxon>
        <taxon>Neoptera</taxon>
        <taxon>Endopterygota</taxon>
        <taxon>Lepidoptera</taxon>
        <taxon>Glossata</taxon>
        <taxon>Ditrysia</taxon>
        <taxon>Tineoidea</taxon>
        <taxon>Psychidae</taxon>
        <taxon>Oiketicinae</taxon>
        <taxon>Eumeta</taxon>
    </lineage>
</organism>
<dbReference type="EMBL" id="BGZK01001590">
    <property type="protein sequence ID" value="GBP82851.1"/>
    <property type="molecule type" value="Genomic_DNA"/>
</dbReference>
<proteinExistence type="predicted"/>
<comment type="caution">
    <text evidence="1">The sequence shown here is derived from an EMBL/GenBank/DDBJ whole genome shotgun (WGS) entry which is preliminary data.</text>
</comment>